<sequence>MILPGHTLGMLGGGQLGRMFTVAARTLGYHVVVLDPDSGSPAGRMADDHLHAAYGDAWALDEMIARCDAVSTEFENIPADTLRALARHLPVRPGAAALEQAQNRIREKGMIRRAGLETAPFQVVERPEQAHTAFAAVGAPAILKRAAMGYDGKGQVPVDSPQACAEAFEALGRVPCVLERRVDLEREISVVLARGSDGRCLCYPVAENIHRGGILHMSIVPARVPQATAQAACEAATTLAGALDYCGVMAVEFFITASGALLVNEMAPRPHNSGHYTLDACVTSQFEQQVRALCGLPFGDVRLLTPVVMVNLLGDLWAHGDPDWGRLLSHPAAKLHLYGKEQARPGRKMGHFCVLDPDLAAAVEAAEELFNRLAA</sequence>
<dbReference type="OrthoDB" id="9804625at2"/>
<dbReference type="InterPro" id="IPR013815">
    <property type="entry name" value="ATP_grasp_subdomain_1"/>
</dbReference>
<dbReference type="AlphaFoldDB" id="A0A1I4SN39"/>
<dbReference type="FunFam" id="3.30.1490.20:FF:000015">
    <property type="entry name" value="N5-carboxyaminoimidazole ribonucleotide synthase"/>
    <property type="match status" value="1"/>
</dbReference>
<dbReference type="GO" id="GO:0046872">
    <property type="term" value="F:metal ion binding"/>
    <property type="evidence" value="ECO:0007669"/>
    <property type="project" value="InterPro"/>
</dbReference>
<dbReference type="STRING" id="195064.SAMN05421721_11919"/>
<dbReference type="InterPro" id="IPR011054">
    <property type="entry name" value="Rudment_hybrid_motif"/>
</dbReference>
<dbReference type="InterPro" id="IPR016185">
    <property type="entry name" value="PreATP-grasp_dom_sf"/>
</dbReference>
<dbReference type="EMBL" id="FOUO01000019">
    <property type="protein sequence ID" value="SFM65886.1"/>
    <property type="molecule type" value="Genomic_DNA"/>
</dbReference>
<dbReference type="GO" id="GO:0034028">
    <property type="term" value="F:5-(carboxyamino)imidazole ribonucleotide synthase activity"/>
    <property type="evidence" value="ECO:0007669"/>
    <property type="project" value="UniProtKB-UniRule"/>
</dbReference>
<dbReference type="Gene3D" id="3.30.470.20">
    <property type="entry name" value="ATP-grasp fold, B domain"/>
    <property type="match status" value="1"/>
</dbReference>
<dbReference type="EC" id="6.3.4.18" evidence="5 6"/>
<evidence type="ECO:0000256" key="4">
    <source>
        <dbReference type="ARBA" id="ARBA00022840"/>
    </source>
</evidence>
<keyword evidence="4 5" id="KW-0067">ATP-binding</keyword>
<feature type="binding site" evidence="5">
    <location>
        <position position="144"/>
    </location>
    <ligand>
        <name>ATP</name>
        <dbReference type="ChEBI" id="CHEBI:30616"/>
    </ligand>
</feature>
<dbReference type="Pfam" id="PF17769">
    <property type="entry name" value="PurK_C"/>
    <property type="match status" value="1"/>
</dbReference>
<evidence type="ECO:0000256" key="3">
    <source>
        <dbReference type="ARBA" id="ARBA00022755"/>
    </source>
</evidence>
<dbReference type="InterPro" id="IPR005875">
    <property type="entry name" value="PurK"/>
</dbReference>
<dbReference type="UniPathway" id="UPA00074">
    <property type="reaction ID" value="UER00942"/>
</dbReference>
<comment type="similarity">
    <text evidence="5 6">Belongs to the PurK/PurT family.</text>
</comment>
<comment type="function">
    <text evidence="5">Catalyzes the ATP-dependent conversion of 5-aminoimidazole ribonucleotide (AIR) and HCO(3)(-) to N5-carboxyaminoimidazole ribonucleotide (N5-CAIR).</text>
</comment>
<dbReference type="GO" id="GO:0005524">
    <property type="term" value="F:ATP binding"/>
    <property type="evidence" value="ECO:0007669"/>
    <property type="project" value="UniProtKB-UniRule"/>
</dbReference>
<evidence type="ECO:0000256" key="5">
    <source>
        <dbReference type="HAMAP-Rule" id="MF_01928"/>
    </source>
</evidence>
<dbReference type="GO" id="GO:0006189">
    <property type="term" value="P:'de novo' IMP biosynthetic process"/>
    <property type="evidence" value="ECO:0007669"/>
    <property type="project" value="UniProtKB-UniRule"/>
</dbReference>
<evidence type="ECO:0000256" key="1">
    <source>
        <dbReference type="ARBA" id="ARBA00022598"/>
    </source>
</evidence>
<evidence type="ECO:0000313" key="9">
    <source>
        <dbReference type="Proteomes" id="UP000199556"/>
    </source>
</evidence>
<dbReference type="SUPFAM" id="SSF52440">
    <property type="entry name" value="PreATP-grasp domain"/>
    <property type="match status" value="1"/>
</dbReference>
<dbReference type="PROSITE" id="PS50975">
    <property type="entry name" value="ATP_GRASP"/>
    <property type="match status" value="1"/>
</dbReference>
<dbReference type="FunFam" id="3.30.470.20:FF:000029">
    <property type="entry name" value="N5-carboxyaminoimidazole ribonucleotide synthase"/>
    <property type="match status" value="1"/>
</dbReference>
<dbReference type="NCBIfam" id="NF004676">
    <property type="entry name" value="PRK06019.1-2"/>
    <property type="match status" value="1"/>
</dbReference>
<feature type="binding site" evidence="5">
    <location>
        <begin position="264"/>
        <end position="265"/>
    </location>
    <ligand>
        <name>ATP</name>
        <dbReference type="ChEBI" id="CHEBI:30616"/>
    </ligand>
</feature>
<comment type="subunit">
    <text evidence="5 6">Homodimer.</text>
</comment>
<comment type="function">
    <text evidence="6">Catalyzes the ATP-dependent conversion of 5-aminoimidazole ribonucleotide (AIR) and HCO(3)- to N5-carboxyaminoimidazole ribonucleotide (N5-CAIR).</text>
</comment>
<comment type="pathway">
    <text evidence="5 6">Purine metabolism; IMP biosynthesis via de novo pathway; 5-amino-1-(5-phospho-D-ribosyl)imidazole-4-carboxylate from 5-amino-1-(5-phospho-D-ribosyl)imidazole (N5-CAIR route): step 1/2.</text>
</comment>
<dbReference type="HAMAP" id="MF_01928">
    <property type="entry name" value="PurK"/>
    <property type="match status" value="1"/>
</dbReference>
<feature type="binding site" evidence="5">
    <location>
        <begin position="149"/>
        <end position="155"/>
    </location>
    <ligand>
        <name>ATP</name>
        <dbReference type="ChEBI" id="CHEBI:30616"/>
    </ligand>
</feature>
<dbReference type="SUPFAM" id="SSF56059">
    <property type="entry name" value="Glutathione synthetase ATP-binding domain-like"/>
    <property type="match status" value="1"/>
</dbReference>
<feature type="binding site" evidence="5">
    <location>
        <position position="187"/>
    </location>
    <ligand>
        <name>ATP</name>
        <dbReference type="ChEBI" id="CHEBI:30616"/>
    </ligand>
</feature>
<dbReference type="Proteomes" id="UP000199556">
    <property type="component" value="Unassembled WGS sequence"/>
</dbReference>
<dbReference type="NCBIfam" id="TIGR01161">
    <property type="entry name" value="purK"/>
    <property type="match status" value="1"/>
</dbReference>
<keyword evidence="9" id="KW-1185">Reference proteome</keyword>
<dbReference type="NCBIfam" id="NF004675">
    <property type="entry name" value="PRK06019.1-1"/>
    <property type="match status" value="1"/>
</dbReference>
<reference evidence="8 9" key="1">
    <citation type="submission" date="2016-10" db="EMBL/GenBank/DDBJ databases">
        <authorList>
            <person name="de Groot N.N."/>
        </authorList>
    </citation>
    <scope>NUCLEOTIDE SEQUENCE [LARGE SCALE GENOMIC DNA]</scope>
    <source>
        <strain evidence="8 9">DSM 4180</strain>
    </source>
</reference>
<dbReference type="GO" id="GO:0004638">
    <property type="term" value="F:phosphoribosylaminoimidazole carboxylase activity"/>
    <property type="evidence" value="ECO:0007669"/>
    <property type="project" value="InterPro"/>
</dbReference>
<dbReference type="PANTHER" id="PTHR11609">
    <property type="entry name" value="PURINE BIOSYNTHESIS PROTEIN 6/7, PUR6/7"/>
    <property type="match status" value="1"/>
</dbReference>
<proteinExistence type="inferred from homology"/>
<dbReference type="Pfam" id="PF22660">
    <property type="entry name" value="RS_preATP-grasp-like"/>
    <property type="match status" value="1"/>
</dbReference>
<feature type="binding site" evidence="5">
    <location>
        <begin position="179"/>
        <end position="182"/>
    </location>
    <ligand>
        <name>ATP</name>
        <dbReference type="ChEBI" id="CHEBI:30616"/>
    </ligand>
</feature>
<dbReference type="InterPro" id="IPR003135">
    <property type="entry name" value="ATP-grasp_carboxylate-amine"/>
</dbReference>
<dbReference type="InterPro" id="IPR040686">
    <property type="entry name" value="PurK_C"/>
</dbReference>
<evidence type="ECO:0000256" key="6">
    <source>
        <dbReference type="RuleBase" id="RU361200"/>
    </source>
</evidence>
<accession>A0A1I4SN39</accession>
<dbReference type="SUPFAM" id="SSF51246">
    <property type="entry name" value="Rudiment single hybrid motif"/>
    <property type="match status" value="1"/>
</dbReference>
<evidence type="ECO:0000313" key="8">
    <source>
        <dbReference type="EMBL" id="SFM65886.1"/>
    </source>
</evidence>
<organism evidence="8 9">
    <name type="scientific">Ectothiorhodospira mobilis</name>
    <dbReference type="NCBI Taxonomy" id="195064"/>
    <lineage>
        <taxon>Bacteria</taxon>
        <taxon>Pseudomonadati</taxon>
        <taxon>Pseudomonadota</taxon>
        <taxon>Gammaproteobacteria</taxon>
        <taxon>Chromatiales</taxon>
        <taxon>Ectothiorhodospiraceae</taxon>
        <taxon>Ectothiorhodospira</taxon>
    </lineage>
</organism>
<keyword evidence="3 5" id="KW-0658">Purine biosynthesis</keyword>
<dbReference type="NCBIfam" id="NF004679">
    <property type="entry name" value="PRK06019.1-5"/>
    <property type="match status" value="1"/>
</dbReference>
<comment type="catalytic activity">
    <reaction evidence="5 6">
        <text>5-amino-1-(5-phospho-beta-D-ribosyl)imidazole + hydrogencarbonate + ATP = 5-carboxyamino-1-(5-phospho-D-ribosyl)imidazole + ADP + phosphate + 2 H(+)</text>
        <dbReference type="Rhea" id="RHEA:19317"/>
        <dbReference type="ChEBI" id="CHEBI:15378"/>
        <dbReference type="ChEBI" id="CHEBI:17544"/>
        <dbReference type="ChEBI" id="CHEBI:30616"/>
        <dbReference type="ChEBI" id="CHEBI:43474"/>
        <dbReference type="ChEBI" id="CHEBI:58730"/>
        <dbReference type="ChEBI" id="CHEBI:137981"/>
        <dbReference type="ChEBI" id="CHEBI:456216"/>
        <dbReference type="EC" id="6.3.4.18"/>
    </reaction>
</comment>
<dbReference type="Gene3D" id="3.40.50.20">
    <property type="match status" value="1"/>
</dbReference>
<gene>
    <name evidence="5 6" type="primary">purK</name>
    <name evidence="8" type="ORF">SAMN05421721_11919</name>
</gene>
<dbReference type="InterPro" id="IPR054350">
    <property type="entry name" value="PurT/PurK_preATP-grasp"/>
</dbReference>
<dbReference type="InterPro" id="IPR011761">
    <property type="entry name" value="ATP-grasp"/>
</dbReference>
<keyword evidence="2 5" id="KW-0547">Nucleotide-binding</keyword>
<feature type="domain" description="ATP-grasp" evidence="7">
    <location>
        <begin position="108"/>
        <end position="294"/>
    </location>
</feature>
<dbReference type="PANTHER" id="PTHR11609:SF5">
    <property type="entry name" value="PHOSPHORIBOSYLAMINOIMIDAZOLE CARBOXYLASE"/>
    <property type="match status" value="1"/>
</dbReference>
<name>A0A1I4SN39_ECTMO</name>
<dbReference type="Pfam" id="PF02222">
    <property type="entry name" value="ATP-grasp"/>
    <property type="match status" value="1"/>
</dbReference>
<evidence type="ECO:0000256" key="2">
    <source>
        <dbReference type="ARBA" id="ARBA00022741"/>
    </source>
</evidence>
<dbReference type="NCBIfam" id="NF004677">
    <property type="entry name" value="PRK06019.1-3"/>
    <property type="match status" value="1"/>
</dbReference>
<feature type="binding site" evidence="5">
    <location>
        <position position="104"/>
    </location>
    <ligand>
        <name>ATP</name>
        <dbReference type="ChEBI" id="CHEBI:30616"/>
    </ligand>
</feature>
<keyword evidence="1 5" id="KW-0436">Ligase</keyword>
<dbReference type="Gene3D" id="3.30.1490.20">
    <property type="entry name" value="ATP-grasp fold, A domain"/>
    <property type="match status" value="1"/>
</dbReference>
<protein>
    <recommendedName>
        <fullName evidence="5 6">N5-carboxyaminoimidazole ribonucleotide synthase</fullName>
        <shortName evidence="5 6">N5-CAIR synthase</shortName>
        <ecNumber evidence="5 6">6.3.4.18</ecNumber>
    </recommendedName>
    <alternativeName>
        <fullName evidence="5 6">5-(carboxyamino)imidazole ribonucleotide synthetase</fullName>
    </alternativeName>
</protein>
<dbReference type="GO" id="GO:0005829">
    <property type="term" value="C:cytosol"/>
    <property type="evidence" value="ECO:0007669"/>
    <property type="project" value="TreeGrafter"/>
</dbReference>
<dbReference type="RefSeq" id="WP_090487171.1">
    <property type="nucleotide sequence ID" value="NZ_FOUO01000019.1"/>
</dbReference>
<evidence type="ECO:0000259" key="7">
    <source>
        <dbReference type="PROSITE" id="PS50975"/>
    </source>
</evidence>
<feature type="binding site" evidence="5">
    <location>
        <position position="210"/>
    </location>
    <ligand>
        <name>ATP</name>
        <dbReference type="ChEBI" id="CHEBI:30616"/>
    </ligand>
</feature>